<name>A0AAU9IIP2_9CILI</name>
<keyword evidence="4" id="KW-1185">Reference proteome</keyword>
<evidence type="ECO:0000259" key="2">
    <source>
        <dbReference type="PROSITE" id="PS51154"/>
    </source>
</evidence>
<feature type="compositionally biased region" description="Basic residues" evidence="1">
    <location>
        <begin position="335"/>
        <end position="351"/>
    </location>
</feature>
<feature type="compositionally biased region" description="Basic and acidic residues" evidence="1">
    <location>
        <begin position="319"/>
        <end position="334"/>
    </location>
</feature>
<dbReference type="AlphaFoldDB" id="A0AAU9IIP2"/>
<dbReference type="SUPFAM" id="SSF52949">
    <property type="entry name" value="Macro domain-like"/>
    <property type="match status" value="1"/>
</dbReference>
<evidence type="ECO:0000313" key="3">
    <source>
        <dbReference type="EMBL" id="CAG9313362.1"/>
    </source>
</evidence>
<protein>
    <recommendedName>
        <fullName evidence="2">Macro domain-containing protein</fullName>
    </recommendedName>
</protein>
<dbReference type="GO" id="GO:0140291">
    <property type="term" value="P:peptidyl-glutamate ADP-deribosylation"/>
    <property type="evidence" value="ECO:0007669"/>
    <property type="project" value="TreeGrafter"/>
</dbReference>
<gene>
    <name evidence="3" type="ORF">BSTOLATCC_MIC8634</name>
</gene>
<accession>A0AAU9IIP2</accession>
<dbReference type="EMBL" id="CAJZBQ010000010">
    <property type="protein sequence ID" value="CAG9313362.1"/>
    <property type="molecule type" value="Genomic_DNA"/>
</dbReference>
<feature type="compositionally biased region" description="Basic residues" evidence="1">
    <location>
        <begin position="365"/>
        <end position="374"/>
    </location>
</feature>
<feature type="region of interest" description="Disordered" evidence="1">
    <location>
        <begin position="273"/>
        <end position="395"/>
    </location>
</feature>
<dbReference type="InterPro" id="IPR050892">
    <property type="entry name" value="ADP-ribose_metab_enzymes"/>
</dbReference>
<evidence type="ECO:0000256" key="1">
    <source>
        <dbReference type="SAM" id="MobiDB-lite"/>
    </source>
</evidence>
<dbReference type="Gene3D" id="3.40.220.10">
    <property type="entry name" value="Leucine Aminopeptidase, subunit E, domain 1"/>
    <property type="match status" value="1"/>
</dbReference>
<dbReference type="Proteomes" id="UP001162131">
    <property type="component" value="Unassembled WGS sequence"/>
</dbReference>
<dbReference type="PANTHER" id="PTHR12521:SF0">
    <property type="entry name" value="ADP-RIBOSE GLYCOHYDROLASE OARD1"/>
    <property type="match status" value="1"/>
</dbReference>
<proteinExistence type="predicted"/>
<feature type="compositionally biased region" description="Basic and acidic residues" evidence="1">
    <location>
        <begin position="194"/>
        <end position="209"/>
    </location>
</feature>
<dbReference type="InterPro" id="IPR002589">
    <property type="entry name" value="Macro_dom"/>
</dbReference>
<organism evidence="3 4">
    <name type="scientific">Blepharisma stoltei</name>
    <dbReference type="NCBI Taxonomy" id="1481888"/>
    <lineage>
        <taxon>Eukaryota</taxon>
        <taxon>Sar</taxon>
        <taxon>Alveolata</taxon>
        <taxon>Ciliophora</taxon>
        <taxon>Postciliodesmatophora</taxon>
        <taxon>Heterotrichea</taxon>
        <taxon>Heterotrichida</taxon>
        <taxon>Blepharismidae</taxon>
        <taxon>Blepharisma</taxon>
    </lineage>
</organism>
<comment type="caution">
    <text evidence="3">The sequence shown here is derived from an EMBL/GenBank/DDBJ whole genome shotgun (WGS) entry which is preliminary data.</text>
</comment>
<feature type="region of interest" description="Disordered" evidence="1">
    <location>
        <begin position="189"/>
        <end position="226"/>
    </location>
</feature>
<dbReference type="PROSITE" id="PS51154">
    <property type="entry name" value="MACRO"/>
    <property type="match status" value="1"/>
</dbReference>
<reference evidence="3" key="1">
    <citation type="submission" date="2021-09" db="EMBL/GenBank/DDBJ databases">
        <authorList>
            <consortium name="AG Swart"/>
            <person name="Singh M."/>
            <person name="Singh A."/>
            <person name="Seah K."/>
            <person name="Emmerich C."/>
        </authorList>
    </citation>
    <scope>NUCLEOTIDE SEQUENCE</scope>
    <source>
        <strain evidence="3">ATCC30299</strain>
    </source>
</reference>
<evidence type="ECO:0000313" key="4">
    <source>
        <dbReference type="Proteomes" id="UP001162131"/>
    </source>
</evidence>
<sequence>MASSNITLVTGNLFNASETYSLAHCVSKDLEMSKGIALEFRNRFGKIDDLQSQSPEIGKTLVLHIGNGRFAFYLITKDKYFQKPTYSNLQRSLVDLRNKCLDMSINKLAMPKIGCGLDKLKWDKVYQTINQVFCETNIEILIYSFKDINSLNNMGEKSKLPVTKLQLAKIFSLGAAFFGEASKALKNKPTKKISIKEDKPAREKSESPSKPKQKKPKIDLSPTPGTGLWAYMEERLKILKREPLHIGTQESVLKKIIVNEWRGMDKIDKDRWNENGLNELQKRNKEASKTPVTSPAKEQGLSAPSKPEEVKQQTPLKTPSKEEKKSHHKDEHRSEHKSKKKSEKKRSRSRSRSSSSSESEEERSHKKKHRHKRRSDSESESSGNEKSKKKHKRSK</sequence>
<dbReference type="InterPro" id="IPR043472">
    <property type="entry name" value="Macro_dom-like"/>
</dbReference>
<dbReference type="PANTHER" id="PTHR12521">
    <property type="entry name" value="PROTEIN C6ORF130"/>
    <property type="match status" value="1"/>
</dbReference>
<feature type="domain" description="Macro" evidence="2">
    <location>
        <begin position="1"/>
        <end position="159"/>
    </location>
</feature>
<dbReference type="CDD" id="cd02901">
    <property type="entry name" value="Macro_Poa1p-like"/>
    <property type="match status" value="1"/>
</dbReference>